<evidence type="ECO:0000313" key="1">
    <source>
        <dbReference type="EMBL" id="QBQ53110.1"/>
    </source>
</evidence>
<evidence type="ECO:0000313" key="2">
    <source>
        <dbReference type="Proteomes" id="UP000294325"/>
    </source>
</evidence>
<proteinExistence type="predicted"/>
<protein>
    <submittedName>
        <fullName evidence="1">Uncharacterized protein</fullName>
    </submittedName>
</protein>
<keyword evidence="2" id="KW-1185">Reference proteome</keyword>
<dbReference type="Proteomes" id="UP000294325">
    <property type="component" value="Chromosome"/>
</dbReference>
<gene>
    <name evidence="1" type="ORF">E3U44_00270</name>
</gene>
<name>A0A4P7BVK4_9GAMM</name>
<organism evidence="1 2">
    <name type="scientific">Nitrosococcus wardiae</name>
    <dbReference type="NCBI Taxonomy" id="1814290"/>
    <lineage>
        <taxon>Bacteria</taxon>
        <taxon>Pseudomonadati</taxon>
        <taxon>Pseudomonadota</taxon>
        <taxon>Gammaproteobacteria</taxon>
        <taxon>Chromatiales</taxon>
        <taxon>Chromatiaceae</taxon>
        <taxon>Nitrosococcus</taxon>
    </lineage>
</organism>
<sequence length="105" mass="11446">MKNKGILGTVLTLTFLIWSQTGVGGQADSFMEGCLKSRGANRAQCECMYEETQSKLPAEEAAFIIASMSGDMAAIQEAAAKLSPEQNQKALFSWPGFIDKYVFLK</sequence>
<dbReference type="OrthoDB" id="9835811at2"/>
<reference evidence="1 2" key="1">
    <citation type="submission" date="2019-03" db="EMBL/GenBank/DDBJ databases">
        <title>The genome sequence of Nitrosococcus wardiae strain D1FHST reveals the archetypal metabolic capacity of ammonia-oxidizing Gammaproteobacteria.</title>
        <authorList>
            <person name="Wang L."/>
            <person name="Lim C.K."/>
            <person name="Hanson T.E."/>
            <person name="Dang H."/>
            <person name="Klotz M.G."/>
        </authorList>
    </citation>
    <scope>NUCLEOTIDE SEQUENCE [LARGE SCALE GENOMIC DNA]</scope>
    <source>
        <strain evidence="1 2">D1FHS</strain>
    </source>
</reference>
<dbReference type="EMBL" id="CP038033">
    <property type="protein sequence ID" value="QBQ53110.1"/>
    <property type="molecule type" value="Genomic_DNA"/>
</dbReference>
<dbReference type="AlphaFoldDB" id="A0A4P7BVK4"/>
<dbReference type="RefSeq" id="WP_134356128.1">
    <property type="nucleotide sequence ID" value="NZ_CP038033.1"/>
</dbReference>
<accession>A0A4P7BVK4</accession>
<dbReference type="KEGG" id="nwr:E3U44_00270"/>